<keyword evidence="1" id="KW-0597">Phosphoprotein</keyword>
<dbReference type="Proteomes" id="UP001497493">
    <property type="component" value="Chromosome"/>
</dbReference>
<dbReference type="PANTHER" id="PTHR44591:SF3">
    <property type="entry name" value="RESPONSE REGULATORY DOMAIN-CONTAINING PROTEIN"/>
    <property type="match status" value="1"/>
</dbReference>
<accession>A0ABM9NIV7</accession>
<keyword evidence="5" id="KW-1185">Reference proteome</keyword>
<evidence type="ECO:0000256" key="2">
    <source>
        <dbReference type="PROSITE-ProRule" id="PRU00169"/>
    </source>
</evidence>
<dbReference type="PANTHER" id="PTHR44591">
    <property type="entry name" value="STRESS RESPONSE REGULATOR PROTEIN 1"/>
    <property type="match status" value="1"/>
</dbReference>
<evidence type="ECO:0000313" key="4">
    <source>
        <dbReference type="EMBL" id="CAL1240559.1"/>
    </source>
</evidence>
<dbReference type="SMART" id="SM00448">
    <property type="entry name" value="REC"/>
    <property type="match status" value="1"/>
</dbReference>
<comment type="caution">
    <text evidence="2">Lacks conserved residue(s) required for the propagation of feature annotation.</text>
</comment>
<protein>
    <submittedName>
        <fullName evidence="4">Response regulator receiver domain-containing protein</fullName>
    </submittedName>
</protein>
<evidence type="ECO:0000313" key="5">
    <source>
        <dbReference type="Proteomes" id="UP001497493"/>
    </source>
</evidence>
<reference evidence="4 5" key="1">
    <citation type="submission" date="2024-04" db="EMBL/GenBank/DDBJ databases">
        <authorList>
            <person name="Cremers G."/>
        </authorList>
    </citation>
    <scope>NUCLEOTIDE SEQUENCE [LARGE SCALE GENOMIC DNA]</scope>
    <source>
        <strain evidence="4">MeCH1-AG</strain>
    </source>
</reference>
<dbReference type="InterPro" id="IPR011006">
    <property type="entry name" value="CheY-like_superfamily"/>
</dbReference>
<dbReference type="Gene3D" id="3.40.50.2300">
    <property type="match status" value="1"/>
</dbReference>
<proteinExistence type="predicted"/>
<dbReference type="CDD" id="cd00156">
    <property type="entry name" value="REC"/>
    <property type="match status" value="1"/>
</dbReference>
<dbReference type="PROSITE" id="PS50110">
    <property type="entry name" value="RESPONSE_REGULATORY"/>
    <property type="match status" value="1"/>
</dbReference>
<sequence>MQIGVDSERAVDNRRVFVVDNDEITSAALQFMLHDEIETHELSSLEAAYAKARDWKPDVLLLGIGIVKEKGIGVLAEIHSKIPELKIILVADSAADPLAKECLQNGVNSILAKPLTIEKARQKVDAQLGRKVKLSIPVQVL</sequence>
<dbReference type="RefSeq" id="WP_348757153.1">
    <property type="nucleotide sequence ID" value="NZ_OZ026884.1"/>
</dbReference>
<dbReference type="InterPro" id="IPR001789">
    <property type="entry name" value="Sig_transdc_resp-reg_receiver"/>
</dbReference>
<gene>
    <name evidence="4" type="ORF">MECH1_V1_1783</name>
</gene>
<dbReference type="EMBL" id="OZ026884">
    <property type="protein sequence ID" value="CAL1240559.1"/>
    <property type="molecule type" value="Genomic_DNA"/>
</dbReference>
<evidence type="ECO:0000256" key="1">
    <source>
        <dbReference type="ARBA" id="ARBA00022553"/>
    </source>
</evidence>
<feature type="domain" description="Response regulatory" evidence="3">
    <location>
        <begin position="15"/>
        <end position="128"/>
    </location>
</feature>
<name>A0ABM9NIV7_9GAMM</name>
<dbReference type="Pfam" id="PF00072">
    <property type="entry name" value="Response_reg"/>
    <property type="match status" value="1"/>
</dbReference>
<dbReference type="SUPFAM" id="SSF52172">
    <property type="entry name" value="CheY-like"/>
    <property type="match status" value="1"/>
</dbReference>
<evidence type="ECO:0000259" key="3">
    <source>
        <dbReference type="PROSITE" id="PS50110"/>
    </source>
</evidence>
<dbReference type="InterPro" id="IPR050595">
    <property type="entry name" value="Bact_response_regulator"/>
</dbReference>
<organism evidence="4 5">
    <name type="scientific">Candidatus Methylocalor cossyra</name>
    <dbReference type="NCBI Taxonomy" id="3108543"/>
    <lineage>
        <taxon>Bacteria</taxon>
        <taxon>Pseudomonadati</taxon>
        <taxon>Pseudomonadota</taxon>
        <taxon>Gammaproteobacteria</taxon>
        <taxon>Methylococcales</taxon>
        <taxon>Methylococcaceae</taxon>
        <taxon>Candidatus Methylocalor</taxon>
    </lineage>
</organism>